<evidence type="ECO:0000313" key="2">
    <source>
        <dbReference type="Proteomes" id="UP000025227"/>
    </source>
</evidence>
<name>A0A7I5ECY0_HAECO</name>
<dbReference type="WBParaSite" id="HCON_00153630-00001">
    <property type="protein sequence ID" value="HCON_00153630-00001"/>
    <property type="gene ID" value="HCON_00153630"/>
</dbReference>
<feature type="transmembrane region" description="Helical" evidence="1">
    <location>
        <begin position="33"/>
        <end position="51"/>
    </location>
</feature>
<protein>
    <submittedName>
        <fullName evidence="3">MARVEL domain-containing protein</fullName>
    </submittedName>
</protein>
<keyword evidence="2" id="KW-1185">Reference proteome</keyword>
<dbReference type="Proteomes" id="UP000025227">
    <property type="component" value="Unplaced"/>
</dbReference>
<accession>A0A7I5ECY0</accession>
<keyword evidence="1" id="KW-1133">Transmembrane helix</keyword>
<reference evidence="3" key="1">
    <citation type="submission" date="2020-12" db="UniProtKB">
        <authorList>
            <consortium name="WormBaseParasite"/>
        </authorList>
    </citation>
    <scope>IDENTIFICATION</scope>
    <source>
        <strain evidence="3">MHco3</strain>
    </source>
</reference>
<keyword evidence="1" id="KW-0472">Membrane</keyword>
<sequence>MSDTDEEIMSESPKRVDEILENKFVYHSRRTELSATTEGCFVIIFVFFGLIELISFGEQICGLSLLCGAFMFFCLFLEYHLAVAFNCWPLLICHAAQAGGICISLFALLVCTLLVSHPSQITVIQFRVTMMLTIAVAMIIMVLLATYAASSLTRARELWAFDACHTDHLRRLLIEALEALGDYRRENPKKER</sequence>
<evidence type="ECO:0000256" key="1">
    <source>
        <dbReference type="SAM" id="Phobius"/>
    </source>
</evidence>
<keyword evidence="1" id="KW-0812">Transmembrane</keyword>
<dbReference type="OrthoDB" id="5864055at2759"/>
<dbReference type="AlphaFoldDB" id="A0A7I5ECY0"/>
<feature type="transmembrane region" description="Helical" evidence="1">
    <location>
        <begin position="63"/>
        <end position="82"/>
    </location>
</feature>
<organism evidence="2 3">
    <name type="scientific">Haemonchus contortus</name>
    <name type="common">Barber pole worm</name>
    <dbReference type="NCBI Taxonomy" id="6289"/>
    <lineage>
        <taxon>Eukaryota</taxon>
        <taxon>Metazoa</taxon>
        <taxon>Ecdysozoa</taxon>
        <taxon>Nematoda</taxon>
        <taxon>Chromadorea</taxon>
        <taxon>Rhabditida</taxon>
        <taxon>Rhabditina</taxon>
        <taxon>Rhabditomorpha</taxon>
        <taxon>Strongyloidea</taxon>
        <taxon>Trichostrongylidae</taxon>
        <taxon>Haemonchus</taxon>
    </lineage>
</organism>
<evidence type="ECO:0000313" key="3">
    <source>
        <dbReference type="WBParaSite" id="HCON_00153630-00001"/>
    </source>
</evidence>
<proteinExistence type="predicted"/>
<feature type="transmembrane region" description="Helical" evidence="1">
    <location>
        <begin position="88"/>
        <end position="116"/>
    </location>
</feature>
<feature type="transmembrane region" description="Helical" evidence="1">
    <location>
        <begin position="128"/>
        <end position="149"/>
    </location>
</feature>
<dbReference type="OMA" id="YYGCQVI"/>